<proteinExistence type="predicted"/>
<dbReference type="AlphaFoldDB" id="A0AAN7AQU6"/>
<reference evidence="2" key="2">
    <citation type="submission" date="2023-05" db="EMBL/GenBank/DDBJ databases">
        <authorList>
            <consortium name="Lawrence Berkeley National Laboratory"/>
            <person name="Steindorff A."/>
            <person name="Hensen N."/>
            <person name="Bonometti L."/>
            <person name="Westerberg I."/>
            <person name="Brannstrom I.O."/>
            <person name="Guillou S."/>
            <person name="Cros-Aarteil S."/>
            <person name="Calhoun S."/>
            <person name="Haridas S."/>
            <person name="Kuo A."/>
            <person name="Mondo S."/>
            <person name="Pangilinan J."/>
            <person name="Riley R."/>
            <person name="Labutti K."/>
            <person name="Andreopoulos B."/>
            <person name="Lipzen A."/>
            <person name="Chen C."/>
            <person name="Yanf M."/>
            <person name="Daum C."/>
            <person name="Ng V."/>
            <person name="Clum A."/>
            <person name="Ohm R."/>
            <person name="Martin F."/>
            <person name="Silar P."/>
            <person name="Natvig D."/>
            <person name="Lalanne C."/>
            <person name="Gautier V."/>
            <person name="Ament-Velasquez S.L."/>
            <person name="Kruys A."/>
            <person name="Hutchinson M.I."/>
            <person name="Powell A.J."/>
            <person name="Barry K."/>
            <person name="Miller A.N."/>
            <person name="Grigoriev I.V."/>
            <person name="Debuchy R."/>
            <person name="Gladieux P."/>
            <person name="Thoren M.H."/>
            <person name="Johannesson H."/>
        </authorList>
    </citation>
    <scope>NUCLEOTIDE SEQUENCE</scope>
    <source>
        <strain evidence="2">CBS 315.58</strain>
    </source>
</reference>
<name>A0AAN7AQU6_9PEZI</name>
<keyword evidence="3" id="KW-1185">Reference proteome</keyword>
<protein>
    <submittedName>
        <fullName evidence="2">Uncharacterized protein</fullName>
    </submittedName>
</protein>
<organism evidence="2 3">
    <name type="scientific">Triangularia verruculosa</name>
    <dbReference type="NCBI Taxonomy" id="2587418"/>
    <lineage>
        <taxon>Eukaryota</taxon>
        <taxon>Fungi</taxon>
        <taxon>Dikarya</taxon>
        <taxon>Ascomycota</taxon>
        <taxon>Pezizomycotina</taxon>
        <taxon>Sordariomycetes</taxon>
        <taxon>Sordariomycetidae</taxon>
        <taxon>Sordariales</taxon>
        <taxon>Podosporaceae</taxon>
        <taxon>Triangularia</taxon>
    </lineage>
</organism>
<evidence type="ECO:0000313" key="3">
    <source>
        <dbReference type="Proteomes" id="UP001303160"/>
    </source>
</evidence>
<comment type="caution">
    <text evidence="2">The sequence shown here is derived from an EMBL/GenBank/DDBJ whole genome shotgun (WGS) entry which is preliminary data.</text>
</comment>
<feature type="region of interest" description="Disordered" evidence="1">
    <location>
        <begin position="187"/>
        <end position="235"/>
    </location>
</feature>
<evidence type="ECO:0000313" key="2">
    <source>
        <dbReference type="EMBL" id="KAK4195789.1"/>
    </source>
</evidence>
<feature type="compositionally biased region" description="Basic and acidic residues" evidence="1">
    <location>
        <begin position="187"/>
        <end position="217"/>
    </location>
</feature>
<dbReference type="EMBL" id="MU864002">
    <property type="protein sequence ID" value="KAK4195789.1"/>
    <property type="molecule type" value="Genomic_DNA"/>
</dbReference>
<feature type="region of interest" description="Disordered" evidence="1">
    <location>
        <begin position="1"/>
        <end position="99"/>
    </location>
</feature>
<evidence type="ECO:0000256" key="1">
    <source>
        <dbReference type="SAM" id="MobiDB-lite"/>
    </source>
</evidence>
<gene>
    <name evidence="2" type="ORF">QBC40DRAFT_184944</name>
</gene>
<feature type="compositionally biased region" description="Basic and acidic residues" evidence="1">
    <location>
        <begin position="225"/>
        <end position="235"/>
    </location>
</feature>
<feature type="compositionally biased region" description="Polar residues" evidence="1">
    <location>
        <begin position="16"/>
        <end position="31"/>
    </location>
</feature>
<dbReference type="Proteomes" id="UP001303160">
    <property type="component" value="Unassembled WGS sequence"/>
</dbReference>
<reference evidence="2" key="1">
    <citation type="journal article" date="2023" name="Mol. Phylogenet. Evol.">
        <title>Genome-scale phylogeny and comparative genomics of the fungal order Sordariales.</title>
        <authorList>
            <person name="Hensen N."/>
            <person name="Bonometti L."/>
            <person name="Westerberg I."/>
            <person name="Brannstrom I.O."/>
            <person name="Guillou S."/>
            <person name="Cros-Aarteil S."/>
            <person name="Calhoun S."/>
            <person name="Haridas S."/>
            <person name="Kuo A."/>
            <person name="Mondo S."/>
            <person name="Pangilinan J."/>
            <person name="Riley R."/>
            <person name="LaButti K."/>
            <person name="Andreopoulos B."/>
            <person name="Lipzen A."/>
            <person name="Chen C."/>
            <person name="Yan M."/>
            <person name="Daum C."/>
            <person name="Ng V."/>
            <person name="Clum A."/>
            <person name="Steindorff A."/>
            <person name="Ohm R.A."/>
            <person name="Martin F."/>
            <person name="Silar P."/>
            <person name="Natvig D.O."/>
            <person name="Lalanne C."/>
            <person name="Gautier V."/>
            <person name="Ament-Velasquez S.L."/>
            <person name="Kruys A."/>
            <person name="Hutchinson M.I."/>
            <person name="Powell A.J."/>
            <person name="Barry K."/>
            <person name="Miller A.N."/>
            <person name="Grigoriev I.V."/>
            <person name="Debuchy R."/>
            <person name="Gladieux P."/>
            <person name="Hiltunen Thoren M."/>
            <person name="Johannesson H."/>
        </authorList>
    </citation>
    <scope>NUCLEOTIDE SEQUENCE</scope>
    <source>
        <strain evidence="2">CBS 315.58</strain>
    </source>
</reference>
<sequence>MAESSNPATWFRTFGRSKSNLQPTTSTTNPSPIREPIATTHHGDHPPHIPTTPTPDGSPSRLRTRPAAAVRRVSSLFSLVGGSNHSSSSPKRESLFPTHALPGRAAPMGALPLGGFHSASSSLDHGGPGLQDMMGGMGVGGRRGEEQSIVWSSPNMMQMVETLRGVMMGVMRMPGGGGMDMGSEMRDWRGNRGSKGDREVEWETERKERERMERERGGLGMRMTAGRERGGLPVE</sequence>
<accession>A0AAN7AQU6</accession>
<feature type="compositionally biased region" description="Low complexity" evidence="1">
    <location>
        <begin position="78"/>
        <end position="89"/>
    </location>
</feature>